<evidence type="ECO:0000259" key="8">
    <source>
        <dbReference type="PROSITE" id="PS50059"/>
    </source>
</evidence>
<dbReference type="Gene3D" id="3.10.50.40">
    <property type="match status" value="1"/>
</dbReference>
<dbReference type="InterPro" id="IPR000774">
    <property type="entry name" value="PPIase_FKBP_N"/>
</dbReference>
<evidence type="ECO:0000256" key="3">
    <source>
        <dbReference type="ARBA" id="ARBA00023110"/>
    </source>
</evidence>
<comment type="similarity">
    <text evidence="2 6">Belongs to the FKBP-type PPIase family.</text>
</comment>
<dbReference type="Gene3D" id="1.10.287.460">
    <property type="entry name" value="Peptidyl-prolyl cis-trans isomerase, FKBP-type, N-terminal domain"/>
    <property type="match status" value="2"/>
</dbReference>
<comment type="catalytic activity">
    <reaction evidence="1 5 6">
        <text>[protein]-peptidylproline (omega=180) = [protein]-peptidylproline (omega=0)</text>
        <dbReference type="Rhea" id="RHEA:16237"/>
        <dbReference type="Rhea" id="RHEA-COMP:10747"/>
        <dbReference type="Rhea" id="RHEA-COMP:10748"/>
        <dbReference type="ChEBI" id="CHEBI:83833"/>
        <dbReference type="ChEBI" id="CHEBI:83834"/>
        <dbReference type="EC" id="5.2.1.8"/>
    </reaction>
</comment>
<feature type="domain" description="PPIase FKBP-type" evidence="8">
    <location>
        <begin position="228"/>
        <end position="315"/>
    </location>
</feature>
<dbReference type="FunFam" id="3.10.50.40:FF:000006">
    <property type="entry name" value="Peptidyl-prolyl cis-trans isomerase"/>
    <property type="match status" value="1"/>
</dbReference>
<dbReference type="InterPro" id="IPR046357">
    <property type="entry name" value="PPIase_dom_sf"/>
</dbReference>
<dbReference type="Proteomes" id="UP000636453">
    <property type="component" value="Unassembled WGS sequence"/>
</dbReference>
<dbReference type="Pfam" id="PF00254">
    <property type="entry name" value="FKBP_C"/>
    <property type="match status" value="1"/>
</dbReference>
<gene>
    <name evidence="9" type="primary">fkpA</name>
    <name evidence="9" type="ORF">GCM10007167_15970</name>
</gene>
<evidence type="ECO:0000256" key="7">
    <source>
        <dbReference type="SAM" id="SignalP"/>
    </source>
</evidence>
<evidence type="ECO:0000313" key="9">
    <source>
        <dbReference type="EMBL" id="GHE34550.1"/>
    </source>
</evidence>
<dbReference type="OrthoDB" id="9814548at2"/>
<feature type="chain" id="PRO_5038034473" description="Peptidyl-prolyl cis-trans isomerase" evidence="7">
    <location>
        <begin position="20"/>
        <end position="315"/>
    </location>
</feature>
<evidence type="ECO:0000256" key="4">
    <source>
        <dbReference type="ARBA" id="ARBA00023235"/>
    </source>
</evidence>
<dbReference type="EMBL" id="BNCF01000007">
    <property type="protein sequence ID" value="GHE34550.1"/>
    <property type="molecule type" value="Genomic_DNA"/>
</dbReference>
<dbReference type="SUPFAM" id="SSF54534">
    <property type="entry name" value="FKBP-like"/>
    <property type="match status" value="1"/>
</dbReference>
<dbReference type="RefSeq" id="WP_146472178.1">
    <property type="nucleotide sequence ID" value="NZ_BNCF01000007.1"/>
</dbReference>
<proteinExistence type="inferred from homology"/>
<name>A0A918Z3C2_9GAMM</name>
<dbReference type="InterPro" id="IPR036944">
    <property type="entry name" value="PPIase_FKBP_N_sf"/>
</dbReference>
<dbReference type="PANTHER" id="PTHR43811:SF57">
    <property type="entry name" value="FKBP-TYPE PEPTIDYL-PROLYL CIS-TRANS ISOMERASE FKPA-RELATED"/>
    <property type="match status" value="1"/>
</dbReference>
<evidence type="ECO:0000256" key="6">
    <source>
        <dbReference type="RuleBase" id="RU003915"/>
    </source>
</evidence>
<dbReference type="EC" id="5.2.1.8" evidence="6"/>
<keyword evidence="4 5" id="KW-0413">Isomerase</keyword>
<dbReference type="GO" id="GO:0006457">
    <property type="term" value="P:protein folding"/>
    <property type="evidence" value="ECO:0007669"/>
    <property type="project" value="InterPro"/>
</dbReference>
<dbReference type="InterPro" id="IPR001179">
    <property type="entry name" value="PPIase_FKBP_dom"/>
</dbReference>
<reference evidence="9" key="2">
    <citation type="submission" date="2020-09" db="EMBL/GenBank/DDBJ databases">
        <authorList>
            <person name="Sun Q."/>
            <person name="Kim S."/>
        </authorList>
    </citation>
    <scope>NUCLEOTIDE SEQUENCE</scope>
    <source>
        <strain evidence="9">KCTC 32020</strain>
    </source>
</reference>
<evidence type="ECO:0000256" key="1">
    <source>
        <dbReference type="ARBA" id="ARBA00000971"/>
    </source>
</evidence>
<evidence type="ECO:0000256" key="5">
    <source>
        <dbReference type="PROSITE-ProRule" id="PRU00277"/>
    </source>
</evidence>
<dbReference type="PROSITE" id="PS50059">
    <property type="entry name" value="FKBP_PPIASE"/>
    <property type="match status" value="1"/>
</dbReference>
<sequence length="315" mass="33694">MKVYLRGAAVLLLSAVACAGVVLAQQSAAPAKTTLASERDRVSYAIGLDVSNSLKAIAPDLDYAAFERGLRNGLEGKDALLSASEIQQVGRDLVTRIRARAGQPPQDGKMPEVAKDKVGLMVGGDVGRSLAQLKDEIDVPTFMQALRTGLGGGTPLLAEAEMRSVLEGFASRVRGRLEAERKAQGEKHRAEGEAFLARNKGVKGVVTTASGLQYMVLRQGNGPRPKTTDRVRVNYRGTLLDGKVFDSSYDRGQPAEFPLDRVIAGWTEGVALMPVGSKYRFWIPARLAYGEAGTPDGSVPPNAVLVFDVELMSIL</sequence>
<organism evidence="9 10">
    <name type="scientific">Vulcaniibacterium thermophilum</name>
    <dbReference type="NCBI Taxonomy" id="1169913"/>
    <lineage>
        <taxon>Bacteria</taxon>
        <taxon>Pseudomonadati</taxon>
        <taxon>Pseudomonadota</taxon>
        <taxon>Gammaproteobacteria</taxon>
        <taxon>Lysobacterales</taxon>
        <taxon>Lysobacteraceae</taxon>
        <taxon>Vulcaniibacterium</taxon>
    </lineage>
</organism>
<dbReference type="PROSITE" id="PS51257">
    <property type="entry name" value="PROKAR_LIPOPROTEIN"/>
    <property type="match status" value="1"/>
</dbReference>
<feature type="signal peptide" evidence="7">
    <location>
        <begin position="1"/>
        <end position="19"/>
    </location>
</feature>
<dbReference type="AlphaFoldDB" id="A0A918Z3C2"/>
<dbReference type="Pfam" id="PF01346">
    <property type="entry name" value="FKBP_N"/>
    <property type="match status" value="2"/>
</dbReference>
<comment type="caution">
    <text evidence="9">The sequence shown here is derived from an EMBL/GenBank/DDBJ whole genome shotgun (WGS) entry which is preliminary data.</text>
</comment>
<dbReference type="GO" id="GO:0003755">
    <property type="term" value="F:peptidyl-prolyl cis-trans isomerase activity"/>
    <property type="evidence" value="ECO:0007669"/>
    <property type="project" value="UniProtKB-UniRule"/>
</dbReference>
<dbReference type="PANTHER" id="PTHR43811">
    <property type="entry name" value="FKBP-TYPE PEPTIDYL-PROLYL CIS-TRANS ISOMERASE FKPA"/>
    <property type="match status" value="1"/>
</dbReference>
<keyword evidence="7" id="KW-0732">Signal</keyword>
<keyword evidence="3 5" id="KW-0697">Rotamase</keyword>
<protein>
    <recommendedName>
        <fullName evidence="6">Peptidyl-prolyl cis-trans isomerase</fullName>
        <ecNumber evidence="6">5.2.1.8</ecNumber>
    </recommendedName>
</protein>
<evidence type="ECO:0000256" key="2">
    <source>
        <dbReference type="ARBA" id="ARBA00006577"/>
    </source>
</evidence>
<accession>A0A918Z3C2</accession>
<reference evidence="9" key="1">
    <citation type="journal article" date="2014" name="Int. J. Syst. Evol. Microbiol.">
        <title>Complete genome sequence of Corynebacterium casei LMG S-19264T (=DSM 44701T), isolated from a smear-ripened cheese.</title>
        <authorList>
            <consortium name="US DOE Joint Genome Institute (JGI-PGF)"/>
            <person name="Walter F."/>
            <person name="Albersmeier A."/>
            <person name="Kalinowski J."/>
            <person name="Ruckert C."/>
        </authorList>
    </citation>
    <scope>NUCLEOTIDE SEQUENCE</scope>
    <source>
        <strain evidence="9">KCTC 32020</strain>
    </source>
</reference>
<keyword evidence="10" id="KW-1185">Reference proteome</keyword>
<evidence type="ECO:0000313" key="10">
    <source>
        <dbReference type="Proteomes" id="UP000636453"/>
    </source>
</evidence>